<dbReference type="InterPro" id="IPR036152">
    <property type="entry name" value="Asp/glu_Ase-like_sf"/>
</dbReference>
<feature type="domain" description="L-asparaginase N-terminal" evidence="1">
    <location>
        <begin position="2"/>
        <end position="149"/>
    </location>
</feature>
<accession>A0A3B0SC90</accession>
<dbReference type="InterPro" id="IPR006034">
    <property type="entry name" value="Asparaginase/glutaminase-like"/>
</dbReference>
<dbReference type="EMBL" id="UOEF01000330">
    <property type="protein sequence ID" value="VAW01603.1"/>
    <property type="molecule type" value="Genomic_DNA"/>
</dbReference>
<dbReference type="Gene3D" id="3.40.50.1170">
    <property type="entry name" value="L-asparaginase, N-terminal domain"/>
    <property type="match status" value="1"/>
</dbReference>
<dbReference type="InterPro" id="IPR037152">
    <property type="entry name" value="L-asparaginase_N_sf"/>
</dbReference>
<dbReference type="PANTHER" id="PTHR11707">
    <property type="entry name" value="L-ASPARAGINASE"/>
    <property type="match status" value="1"/>
</dbReference>
<dbReference type="PROSITE" id="PS51732">
    <property type="entry name" value="ASN_GLN_ASE_3"/>
    <property type="match status" value="1"/>
</dbReference>
<protein>
    <submittedName>
        <fullName evidence="2">Asparaginase/glutaminase</fullName>
    </submittedName>
</protein>
<dbReference type="PIRSF" id="PIRSF001220">
    <property type="entry name" value="L-ASNase_gatD"/>
    <property type="match status" value="1"/>
</dbReference>
<evidence type="ECO:0000313" key="2">
    <source>
        <dbReference type="EMBL" id="VAW01603.1"/>
    </source>
</evidence>
<dbReference type="PIRSF" id="PIRSF500176">
    <property type="entry name" value="L_ASNase"/>
    <property type="match status" value="1"/>
</dbReference>
<dbReference type="PRINTS" id="PR00139">
    <property type="entry name" value="ASNGLNASE"/>
</dbReference>
<dbReference type="AlphaFoldDB" id="A0A3B0SC90"/>
<name>A0A3B0SC90_9ZZZZ</name>
<dbReference type="SUPFAM" id="SSF53774">
    <property type="entry name" value="Glutaminase/Asparaginase"/>
    <property type="match status" value="1"/>
</dbReference>
<proteinExistence type="predicted"/>
<dbReference type="PANTHER" id="PTHR11707:SF28">
    <property type="entry name" value="60 KDA LYSOPHOSPHOLIPASE"/>
    <property type="match status" value="1"/>
</dbReference>
<dbReference type="InterPro" id="IPR027474">
    <property type="entry name" value="L-asparaginase_N"/>
</dbReference>
<sequence>MIDIFTTGGTIDKVYFDALSEYKIGPTALPDMLAENNVYVPHRVTQLMRKDSLELTDEDRVAIHDAVAASEADQILVTHGTDTMVQTGRVLADIPAKTIVLTGAMQPATLRNSDAEFNVGFALAAAQTLVHGVYIAMNGEVFDPATTKKDREAHRFISA</sequence>
<reference evidence="2" key="1">
    <citation type="submission" date="2018-06" db="EMBL/GenBank/DDBJ databases">
        <authorList>
            <person name="Zhirakovskaya E."/>
        </authorList>
    </citation>
    <scope>NUCLEOTIDE SEQUENCE</scope>
</reference>
<evidence type="ECO:0000259" key="1">
    <source>
        <dbReference type="Pfam" id="PF00710"/>
    </source>
</evidence>
<gene>
    <name evidence="2" type="ORF">MNBD_ALPHA04-1966</name>
</gene>
<organism evidence="2">
    <name type="scientific">hydrothermal vent metagenome</name>
    <dbReference type="NCBI Taxonomy" id="652676"/>
    <lineage>
        <taxon>unclassified sequences</taxon>
        <taxon>metagenomes</taxon>
        <taxon>ecological metagenomes</taxon>
    </lineage>
</organism>
<dbReference type="Pfam" id="PF00710">
    <property type="entry name" value="Asparaginase"/>
    <property type="match status" value="1"/>
</dbReference>